<dbReference type="InterPro" id="IPR036249">
    <property type="entry name" value="Thioredoxin-like_sf"/>
</dbReference>
<dbReference type="PANTHER" id="PTHR13887:SF41">
    <property type="entry name" value="THIOREDOXIN SUPERFAMILY PROTEIN"/>
    <property type="match status" value="1"/>
</dbReference>
<name>A0AAW0YHY1_9TREE</name>
<comment type="caution">
    <text evidence="2">The sequence shown here is derived from an EMBL/GenBank/DDBJ whole genome shotgun (WGS) entry which is preliminary data.</text>
</comment>
<dbReference type="SUPFAM" id="SSF52833">
    <property type="entry name" value="Thioredoxin-like"/>
    <property type="match status" value="1"/>
</dbReference>
<evidence type="ECO:0000313" key="3">
    <source>
        <dbReference type="Proteomes" id="UP001388673"/>
    </source>
</evidence>
<dbReference type="EMBL" id="JBCAWK010000009">
    <property type="protein sequence ID" value="KAK8849432.1"/>
    <property type="molecule type" value="Genomic_DNA"/>
</dbReference>
<dbReference type="GeneID" id="92182022"/>
<keyword evidence="3" id="KW-1185">Reference proteome</keyword>
<gene>
    <name evidence="2" type="ORF">IAR55_004764</name>
</gene>
<sequence length="237" mass="26529">MSLQKIQIDITSDVVCPFCPIGTKQLTAAIDQYKSTHPSAPEFNIRFLPYQLDPTMSETPIPRTQYLAKKFGAERVEPINKAMEAKFEAIGLKGDFNGPVSNSHLAHRLLSWASRRAPQNQFALSMDLFEGFHCNRHHTSDRAWLASLGVKHGLFRDEQEGLEWLDSETCEEEVKGAYRRAKEAGITGVPFFVFQDKYAASGAAGTDEFVKLLEEIIRLETENKTATTKTEVNGDAC</sequence>
<protein>
    <recommendedName>
        <fullName evidence="1">DSBA-like thioredoxin domain-containing protein</fullName>
    </recommendedName>
</protein>
<dbReference type="Pfam" id="PF01323">
    <property type="entry name" value="DSBA"/>
    <property type="match status" value="1"/>
</dbReference>
<evidence type="ECO:0000313" key="2">
    <source>
        <dbReference type="EMBL" id="KAK8849432.1"/>
    </source>
</evidence>
<dbReference type="PANTHER" id="PTHR13887">
    <property type="entry name" value="GLUTATHIONE S-TRANSFERASE KAPPA"/>
    <property type="match status" value="1"/>
</dbReference>
<dbReference type="KEGG" id="kne:92182022"/>
<accession>A0AAW0YHY1</accession>
<dbReference type="AlphaFoldDB" id="A0AAW0YHY1"/>
<feature type="domain" description="DSBA-like thioredoxin" evidence="1">
    <location>
        <begin position="7"/>
        <end position="213"/>
    </location>
</feature>
<dbReference type="InterPro" id="IPR001853">
    <property type="entry name" value="DSBA-like_thioredoxin_dom"/>
</dbReference>
<reference evidence="2 3" key="1">
    <citation type="journal article" date="2024" name="bioRxiv">
        <title>Comparative genomics of Cryptococcus and Kwoniella reveals pathogenesis evolution and contrasting karyotype dynamics via intercentromeric recombination or chromosome fusion.</title>
        <authorList>
            <person name="Coelho M.A."/>
            <person name="David-Palma M."/>
            <person name="Shea T."/>
            <person name="Bowers K."/>
            <person name="McGinley-Smith S."/>
            <person name="Mohammad A.W."/>
            <person name="Gnirke A."/>
            <person name="Yurkov A.M."/>
            <person name="Nowrousian M."/>
            <person name="Sun S."/>
            <person name="Cuomo C.A."/>
            <person name="Heitman J."/>
        </authorList>
    </citation>
    <scope>NUCLEOTIDE SEQUENCE [LARGE SCALE GENOMIC DNA]</scope>
    <source>
        <strain evidence="2 3">CBS 13917</strain>
    </source>
</reference>
<dbReference type="Proteomes" id="UP001388673">
    <property type="component" value="Unassembled WGS sequence"/>
</dbReference>
<proteinExistence type="predicted"/>
<dbReference type="CDD" id="cd03024">
    <property type="entry name" value="DsbA_FrnE"/>
    <property type="match status" value="1"/>
</dbReference>
<organism evidence="2 3">
    <name type="scientific">Kwoniella newhampshirensis</name>
    <dbReference type="NCBI Taxonomy" id="1651941"/>
    <lineage>
        <taxon>Eukaryota</taxon>
        <taxon>Fungi</taxon>
        <taxon>Dikarya</taxon>
        <taxon>Basidiomycota</taxon>
        <taxon>Agaricomycotina</taxon>
        <taxon>Tremellomycetes</taxon>
        <taxon>Tremellales</taxon>
        <taxon>Cryptococcaceae</taxon>
        <taxon>Kwoniella</taxon>
    </lineage>
</organism>
<evidence type="ECO:0000259" key="1">
    <source>
        <dbReference type="Pfam" id="PF01323"/>
    </source>
</evidence>
<dbReference type="GO" id="GO:0016491">
    <property type="term" value="F:oxidoreductase activity"/>
    <property type="evidence" value="ECO:0007669"/>
    <property type="project" value="InterPro"/>
</dbReference>
<dbReference type="Gene3D" id="3.40.30.10">
    <property type="entry name" value="Glutaredoxin"/>
    <property type="match status" value="1"/>
</dbReference>
<dbReference type="RefSeq" id="XP_066801320.1">
    <property type="nucleotide sequence ID" value="XM_066947861.1"/>
</dbReference>